<dbReference type="HOGENOM" id="CLU_002404_0_1_0"/>
<dbReference type="PANTHER" id="PTHR45641">
    <property type="entry name" value="TETRATRICOPEPTIDE REPEAT PROTEIN (AFU_ORTHOLOGUE AFUA_6G03870)"/>
    <property type="match status" value="1"/>
</dbReference>
<dbReference type="InterPro" id="IPR024983">
    <property type="entry name" value="CHAT_dom"/>
</dbReference>
<evidence type="ECO:0000259" key="5">
    <source>
        <dbReference type="Pfam" id="PF12770"/>
    </source>
</evidence>
<feature type="domain" description="CHAT" evidence="5">
    <location>
        <begin position="546"/>
        <end position="866"/>
    </location>
</feature>
<dbReference type="InterPro" id="IPR019734">
    <property type="entry name" value="TPR_rpt"/>
</dbReference>
<dbReference type="InterPro" id="IPR011990">
    <property type="entry name" value="TPR-like_helical_dom_sf"/>
</dbReference>
<feature type="repeat" description="TPR" evidence="3">
    <location>
        <begin position="293"/>
        <end position="326"/>
    </location>
</feature>
<feature type="region of interest" description="Disordered" evidence="4">
    <location>
        <begin position="495"/>
        <end position="515"/>
    </location>
</feature>
<keyword evidence="7" id="KW-1185">Reference proteome</keyword>
<sequence>MVYLLGLIGSIYQTKGNYDTALQWFQQGNAVARESKKDALIVSALIFEGLLYQEWSRYEEAIAAYEEALPIAMRMKADIAWKDVLIGSAMLPFGAFLEVMDMHDTSDAVYQSSFQTLQRIPANALFQKRISEGYLRSSIGAVYAAWGKYDEAVEANTLAIAYFQRTSEIWGVGMGYQQLGSVYLAWGRYDDARGYFEQAIWAFRRANDQLYVSSAFHSLGEAYQKMGQFDNALGALQQALHIAQTSGQESDMAASLNKIGQLYREQGQYDEALTSIEQALELDKKAGREAAIATDLQNLGEVYRLRGEHDRAIAAFEDALQRNRDLKRLPDIANNLTSIGNIAHGEQRYADAIPFLEEAVTIKEQLRQTASSDIRRDYFASQITAYCLLISCYINIKDFPNAFRIMELSRAKTLEERLSGAKSVAAAQLAGVQANLPEQTAILMYAETGERTLARLLITKTAVSGVEDDVECALSAALDANASINNVAGETAVSGEKRGLNLDDESTETASPEKPEPIYRDLESAIREYRGMLTGSIDEQQAFDRLSNSIYRLLFDGFDVALQGKTRLMILPDGMLNFLPFETLRDDKGRYLVESFLMTYAQSVGVSEALAQRRYREERKPLLAFGGAVYEAGSYREEMRDAIINLTSLRAQVDDALRRGASLRSLYRQAGRGSWINLPGTLTEVNAIASVTPDAELVTGADVNETKIKELAASTTLQQYRVLHFATHGDANPEIPELSALVLSQADDEKNDGYLSAGEIVRLNFAADFVNLSACETGLGKLYSGEGVVGLTQAFLLAGANGLSVSLWSVADESTAQFMTALYQIAHERGIGFAEASSEIKRRFIRGDFGAEWTHPYFWAPFVYYGK</sequence>
<organism evidence="6">
    <name type="scientific">Candidatus Moduliflexus flocculans</name>
    <dbReference type="NCBI Taxonomy" id="1499966"/>
    <lineage>
        <taxon>Bacteria</taxon>
        <taxon>Candidatus Moduliflexota</taxon>
        <taxon>Candidatus Moduliflexia</taxon>
        <taxon>Candidatus Moduliflexales</taxon>
        <taxon>Candidatus Moduliflexaceae</taxon>
    </lineage>
</organism>
<dbReference type="Gene3D" id="1.25.40.10">
    <property type="entry name" value="Tetratricopeptide repeat domain"/>
    <property type="match status" value="3"/>
</dbReference>
<dbReference type="EMBL" id="DF820457">
    <property type="protein sequence ID" value="GAK51322.1"/>
    <property type="molecule type" value="Genomic_DNA"/>
</dbReference>
<dbReference type="Proteomes" id="UP000030700">
    <property type="component" value="Unassembled WGS sequence"/>
</dbReference>
<dbReference type="SMART" id="SM00028">
    <property type="entry name" value="TPR"/>
    <property type="match status" value="8"/>
</dbReference>
<dbReference type="Pfam" id="PF12770">
    <property type="entry name" value="CHAT"/>
    <property type="match status" value="1"/>
</dbReference>
<evidence type="ECO:0000256" key="1">
    <source>
        <dbReference type="ARBA" id="ARBA00022737"/>
    </source>
</evidence>
<feature type="repeat" description="TPR" evidence="3">
    <location>
        <begin position="253"/>
        <end position="286"/>
    </location>
</feature>
<dbReference type="SUPFAM" id="SSF48452">
    <property type="entry name" value="TPR-like"/>
    <property type="match status" value="2"/>
</dbReference>
<protein>
    <submittedName>
        <fullName evidence="6">TPR repeat protein</fullName>
    </submittedName>
</protein>
<evidence type="ECO:0000256" key="2">
    <source>
        <dbReference type="ARBA" id="ARBA00022803"/>
    </source>
</evidence>
<evidence type="ECO:0000256" key="3">
    <source>
        <dbReference type="PROSITE-ProRule" id="PRU00339"/>
    </source>
</evidence>
<feature type="repeat" description="TPR" evidence="3">
    <location>
        <begin position="42"/>
        <end position="75"/>
    </location>
</feature>
<name>A0A081BLQ6_9BACT</name>
<evidence type="ECO:0000313" key="7">
    <source>
        <dbReference type="Proteomes" id="UP000030700"/>
    </source>
</evidence>
<evidence type="ECO:0000313" key="6">
    <source>
        <dbReference type="EMBL" id="GAK51322.1"/>
    </source>
</evidence>
<keyword evidence="1" id="KW-0677">Repeat</keyword>
<accession>A0A081BLQ6</accession>
<dbReference type="Pfam" id="PF13181">
    <property type="entry name" value="TPR_8"/>
    <property type="match status" value="1"/>
</dbReference>
<proteinExistence type="predicted"/>
<dbReference type="AlphaFoldDB" id="A0A081BLQ6"/>
<gene>
    <name evidence="6" type="ORF">U14_02565</name>
</gene>
<dbReference type="STRING" id="1499966.U14_02565"/>
<feature type="repeat" description="TPR" evidence="3">
    <location>
        <begin position="213"/>
        <end position="246"/>
    </location>
</feature>
<evidence type="ECO:0000256" key="4">
    <source>
        <dbReference type="SAM" id="MobiDB-lite"/>
    </source>
</evidence>
<dbReference type="PANTHER" id="PTHR45641:SF19">
    <property type="entry name" value="NEPHROCYSTIN-3"/>
    <property type="match status" value="1"/>
</dbReference>
<dbReference type="PROSITE" id="PS50005">
    <property type="entry name" value="TPR"/>
    <property type="match status" value="4"/>
</dbReference>
<dbReference type="PROSITE" id="PS50293">
    <property type="entry name" value="TPR_REGION"/>
    <property type="match status" value="1"/>
</dbReference>
<reference evidence="6" key="1">
    <citation type="journal article" date="2015" name="PeerJ">
        <title>First genomic representation of candidate bacterial phylum KSB3 points to enhanced environmental sensing as a trigger of wastewater bulking.</title>
        <authorList>
            <person name="Sekiguchi Y."/>
            <person name="Ohashi A."/>
            <person name="Parks D.H."/>
            <person name="Yamauchi T."/>
            <person name="Tyson G.W."/>
            <person name="Hugenholtz P."/>
        </authorList>
    </citation>
    <scope>NUCLEOTIDE SEQUENCE [LARGE SCALE GENOMIC DNA]</scope>
</reference>
<keyword evidence="2 3" id="KW-0802">TPR repeat</keyword>
<dbReference type="Pfam" id="PF13424">
    <property type="entry name" value="TPR_12"/>
    <property type="match status" value="3"/>
</dbReference>